<protein>
    <recommendedName>
        <fullName evidence="3">DUF2061 domain-containing protein</fullName>
    </recommendedName>
</protein>
<comment type="caution">
    <text evidence="1">The sequence shown here is derived from an EMBL/GenBank/DDBJ whole genome shotgun (WGS) entry which is preliminary data.</text>
</comment>
<sequence>MRATIIAPMMILAIGVDRVRAEDAGAAGGGLGQAATKAVAFELVSSAAETAAFLAFYGGSTIGGPTIFAVSLASAASVYVAHELLWEAALPGAGDGTDPGVIAAKTASYRVGSSLRSFTVGSLLGGADMVTSSAFTLTVAAADSLLDVGNEYFFAKPGPAVAGAEP</sequence>
<reference evidence="2" key="1">
    <citation type="submission" date="2017-10" db="EMBL/GenBank/DDBJ databases">
        <authorList>
            <person name="Kravchenko I.K."/>
            <person name="Grouzdev D.S."/>
        </authorList>
    </citation>
    <scope>NUCLEOTIDE SEQUENCE [LARGE SCALE GENOMIC DNA]</scope>
    <source>
        <strain evidence="2">B2</strain>
    </source>
</reference>
<organism evidence="1 2">
    <name type="scientific">Azospirillum palustre</name>
    <dbReference type="NCBI Taxonomy" id="2044885"/>
    <lineage>
        <taxon>Bacteria</taxon>
        <taxon>Pseudomonadati</taxon>
        <taxon>Pseudomonadota</taxon>
        <taxon>Alphaproteobacteria</taxon>
        <taxon>Rhodospirillales</taxon>
        <taxon>Azospirillaceae</taxon>
        <taxon>Azospirillum</taxon>
    </lineage>
</organism>
<name>A0A2B8BHA1_9PROT</name>
<dbReference type="AlphaFoldDB" id="A0A2B8BHA1"/>
<dbReference type="Proteomes" id="UP000225379">
    <property type="component" value="Unassembled WGS sequence"/>
</dbReference>
<dbReference type="RefSeq" id="WP_098736717.1">
    <property type="nucleotide sequence ID" value="NZ_PDKW01000040.1"/>
</dbReference>
<evidence type="ECO:0008006" key="3">
    <source>
        <dbReference type="Google" id="ProtNLM"/>
    </source>
</evidence>
<accession>A0A2B8BHA1</accession>
<dbReference type="EMBL" id="PDKW01000040">
    <property type="protein sequence ID" value="PGH57265.1"/>
    <property type="molecule type" value="Genomic_DNA"/>
</dbReference>
<proteinExistence type="predicted"/>
<evidence type="ECO:0000313" key="1">
    <source>
        <dbReference type="EMBL" id="PGH57265.1"/>
    </source>
</evidence>
<keyword evidence="2" id="KW-1185">Reference proteome</keyword>
<evidence type="ECO:0000313" key="2">
    <source>
        <dbReference type="Proteomes" id="UP000225379"/>
    </source>
</evidence>
<gene>
    <name evidence="1" type="ORF">CRT60_12460</name>
</gene>